<keyword evidence="6" id="KW-0547">Nucleotide-binding</keyword>
<feature type="domain" description="Histidine kinase" evidence="5">
    <location>
        <begin position="492"/>
        <end position="690"/>
    </location>
</feature>
<dbReference type="RefSeq" id="WP_227118175.1">
    <property type="nucleotide sequence ID" value="NZ_LT598928.1"/>
</dbReference>
<dbReference type="InterPro" id="IPR003594">
    <property type="entry name" value="HATPase_dom"/>
</dbReference>
<feature type="region of interest" description="Disordered" evidence="2">
    <location>
        <begin position="1480"/>
        <end position="1521"/>
    </location>
</feature>
<keyword evidence="3" id="KW-0812">Transmembrane</keyword>
<feature type="signal peptide" evidence="4">
    <location>
        <begin position="1"/>
        <end position="35"/>
    </location>
</feature>
<evidence type="ECO:0000256" key="3">
    <source>
        <dbReference type="SAM" id="Phobius"/>
    </source>
</evidence>
<gene>
    <name evidence="6" type="ORF">KM92DES2_11685</name>
</gene>
<dbReference type="Gene3D" id="3.30.565.10">
    <property type="entry name" value="Histidine kinase-like ATPase, C-terminal domain"/>
    <property type="match status" value="1"/>
</dbReference>
<evidence type="ECO:0000259" key="5">
    <source>
        <dbReference type="PROSITE" id="PS50109"/>
    </source>
</evidence>
<accession>A0A212JT35</accession>
<name>A0A212JT35_9BACT</name>
<feature type="chain" id="PRO_5012194343" evidence="4">
    <location>
        <begin position="36"/>
        <end position="1627"/>
    </location>
</feature>
<evidence type="ECO:0000313" key="6">
    <source>
        <dbReference type="EMBL" id="SBW02603.1"/>
    </source>
</evidence>
<feature type="region of interest" description="Disordered" evidence="2">
    <location>
        <begin position="1299"/>
        <end position="1382"/>
    </location>
</feature>
<sequence>MTLTSSGISRALLRACALFLCITCAGIGAPSTAHSGMIPPVLRSANTPLLPDLQYFIDVTGTMDVEEAAAPSNSQMFKPLNVKELPRVTGVMWLRFTLAPLPAGGRSQAMLLDIGPDVPADPVLYEPAANPATDSVEWREILPSHRNVMLLPEPGADPITCYIRLDGLPGIWFSPMLRSPQDAASNWGSLAGTAALLALAVVMLLCLLRGLSERGQWRIWTALYVGVALAQGIFGMPAYGSGSITLNQALAVLAPGLALMLLPHVGRHLMRTRGRSPLLDAQFILLSLPGAALALLPLLPGFSWSIRFLSLWPACTVIFTLSALGGAIMGLGGARRFLLGCLVPPLFVAAGVMGLDYGYAANLLASAPLWGTALSALLIAGTGLPRDAAQAEEGKKATKRESAAADKRNSAALDAALISSSLGAGTNDGPISLDTPLDDPNLRLLPPSAVTGKTAADFSALPVDISDNSDLEPVAAPARNQKKSASAVDPGMWENLLRPPLDRLMREGAALGHCSLPPAVRQYAENMLGAAGDLARIIDNPGKELDQTSVGEQRTAFNLQHLVREAHDAVTTAAENSGIGLAWYMPPLLGHMYEGQAKALRETLGLLLESAVRATTRGAVHLSVRRVPETADPGHLLFTVTDTGAGIPPRDRSSLALTRAWELAGSNSGYLNVECGPQGTSIAFTLRLKPLENETGTEATPEPQRAPTITVVAESAVDRQALAHMITTLGCNSTQARSMREALECNREAPALMLVAQYPHDGPAEADALGRFEAEALKVGLPIFKALAVTKDNTRWDELADTGYTHALLEPVDAEAFAATLREVLDEAGFTDHGPVVSAVSAPDPAAEESAPVPPAEDIPLPVHEVGSPEPENISVDAATSIQAQEQNQLPDLFGHDASLQNALPGTGASMDSQPLTLLSSTQSLNFGTADQSGMLLPMMEDSPQAEEDAPIELTDLLPPENTAQDAGQALAAMPDTPEISMEEPAAVIPAPADVAPAGAAPVEKEASPVEGLTAPEQAEPLDILPDAAQPEPLGMQADAEHQPEAQPEIIAEILPEPSTEEPREADSATSQQEPSQAANNTDAEFMASAGLEGPQWAAEAPAASQTSEPEPESARESEAEDAAAQQENPASAPVEQAELVTDTPAVTPVPEATEQMSAPADKTPEALETLDWPEPEQLSDPTPAARETVTPAEFLEASLPSDPDMPEPAEQPAEQPTAESADPLKAMTGRAGEATLSPVNNAAFDVPAPAGKGAWDTYSLQDEWVGEPMPIGTPIKTASPAPRPAQGFGQGFGQGIPQTPARDALSATAPTPPLAAPAREEKSYVSPSLAHPGEWVGEPMPMTKPARQDEASGTVDQSSKQDSGQADDERHSRQVEMPRTATGRLILKLLGSAGDRPLGADNEPLPGGKPDLMADLAAMPRQDDVQAESPALAGTPRAGSSAGVAEPQRSAAHLKGKATGNSIMNFIAGAAEALRHNGHDNAQHAPQGSHSGETAPAQAPEAVSHRAAPAEQRTVEPQPAVFAPQAPVQPIAPRETDQTIPQLVARLDAAMDDAQQGFKNRRCAVVGDAANRIATESDAFGFRVLARMARCVERAAKANDMNALRDLLPELAVAVERNRIGLTPRR</sequence>
<feature type="region of interest" description="Disordered" evidence="2">
    <location>
        <begin position="1394"/>
        <end position="1456"/>
    </location>
</feature>
<dbReference type="InterPro" id="IPR005467">
    <property type="entry name" value="His_kinase_dom"/>
</dbReference>
<feature type="transmembrane region" description="Helical" evidence="3">
    <location>
        <begin position="220"/>
        <end position="240"/>
    </location>
</feature>
<keyword evidence="4" id="KW-0732">Signal</keyword>
<dbReference type="InterPro" id="IPR036890">
    <property type="entry name" value="HATPase_C_sf"/>
</dbReference>
<feature type="compositionally biased region" description="Polar residues" evidence="2">
    <location>
        <begin position="1355"/>
        <end position="1365"/>
    </location>
</feature>
<evidence type="ECO:0000256" key="4">
    <source>
        <dbReference type="SAM" id="SignalP"/>
    </source>
</evidence>
<feature type="compositionally biased region" description="Low complexity" evidence="2">
    <location>
        <begin position="836"/>
        <end position="851"/>
    </location>
</feature>
<dbReference type="GO" id="GO:0005524">
    <property type="term" value="F:ATP binding"/>
    <property type="evidence" value="ECO:0007669"/>
    <property type="project" value="UniProtKB-KW"/>
</dbReference>
<organism evidence="6">
    <name type="scientific">uncultured Desulfovibrio sp</name>
    <dbReference type="NCBI Taxonomy" id="167968"/>
    <lineage>
        <taxon>Bacteria</taxon>
        <taxon>Pseudomonadati</taxon>
        <taxon>Thermodesulfobacteriota</taxon>
        <taxon>Desulfovibrionia</taxon>
        <taxon>Desulfovibrionales</taxon>
        <taxon>Desulfovibrionaceae</taxon>
        <taxon>Desulfovibrio</taxon>
        <taxon>environmental samples</taxon>
    </lineage>
</organism>
<feature type="compositionally biased region" description="Polar residues" evidence="2">
    <location>
        <begin position="1068"/>
        <end position="1080"/>
    </location>
</feature>
<dbReference type="PANTHER" id="PTHR45339:SF5">
    <property type="entry name" value="HISTIDINE KINASE"/>
    <property type="match status" value="1"/>
</dbReference>
<dbReference type="PANTHER" id="PTHR45339">
    <property type="entry name" value="HYBRID SIGNAL TRANSDUCTION HISTIDINE KINASE J"/>
    <property type="match status" value="1"/>
</dbReference>
<feature type="compositionally biased region" description="Low complexity" evidence="2">
    <location>
        <begin position="1209"/>
        <end position="1222"/>
    </location>
</feature>
<feature type="region of interest" description="Disordered" evidence="2">
    <location>
        <begin position="1093"/>
        <end position="1223"/>
    </location>
</feature>
<dbReference type="EMBL" id="FLUP01000001">
    <property type="protein sequence ID" value="SBW02603.1"/>
    <property type="molecule type" value="Genomic_DNA"/>
</dbReference>
<feature type="transmembrane region" description="Helical" evidence="3">
    <location>
        <begin position="311"/>
        <end position="330"/>
    </location>
</feature>
<dbReference type="SMART" id="SM00387">
    <property type="entry name" value="HATPase_c"/>
    <property type="match status" value="1"/>
</dbReference>
<dbReference type="SUPFAM" id="SSF55874">
    <property type="entry name" value="ATPase domain of HSP90 chaperone/DNA topoisomerase II/histidine kinase"/>
    <property type="match status" value="1"/>
</dbReference>
<protein>
    <submittedName>
        <fullName evidence="6">ATP-binding region ATPase domain protein</fullName>
    </submittedName>
</protein>
<dbReference type="PROSITE" id="PS50109">
    <property type="entry name" value="HIS_KIN"/>
    <property type="match status" value="1"/>
</dbReference>
<reference evidence="6" key="1">
    <citation type="submission" date="2016-04" db="EMBL/GenBank/DDBJ databases">
        <authorList>
            <person name="Evans L.H."/>
            <person name="Alamgir A."/>
            <person name="Owens N."/>
            <person name="Weber N.D."/>
            <person name="Virtaneva K."/>
            <person name="Barbian K."/>
            <person name="Babar A."/>
            <person name="Rosenke K."/>
        </authorList>
    </citation>
    <scope>NUCLEOTIDE SEQUENCE</scope>
    <source>
        <strain evidence="6">92-2</strain>
    </source>
</reference>
<feature type="transmembrane region" description="Helical" evidence="3">
    <location>
        <begin position="187"/>
        <end position="208"/>
    </location>
</feature>
<feature type="transmembrane region" description="Helical" evidence="3">
    <location>
        <begin position="337"/>
        <end position="359"/>
    </location>
</feature>
<feature type="transmembrane region" description="Helical" evidence="3">
    <location>
        <begin position="246"/>
        <end position="266"/>
    </location>
</feature>
<feature type="region of interest" description="Disordered" evidence="2">
    <location>
        <begin position="1059"/>
        <end position="1080"/>
    </location>
</feature>
<keyword evidence="6" id="KW-0067">ATP-binding</keyword>
<feature type="compositionally biased region" description="Basic and acidic residues" evidence="2">
    <location>
        <begin position="1368"/>
        <end position="1377"/>
    </location>
</feature>
<proteinExistence type="predicted"/>
<feature type="transmembrane region" description="Helical" evidence="3">
    <location>
        <begin position="278"/>
        <end position="299"/>
    </location>
</feature>
<evidence type="ECO:0000256" key="1">
    <source>
        <dbReference type="ARBA" id="ARBA00022553"/>
    </source>
</evidence>
<keyword evidence="3" id="KW-0472">Membrane</keyword>
<keyword evidence="3" id="KW-1133">Transmembrane helix</keyword>
<feature type="region of interest" description="Disordered" evidence="2">
    <location>
        <begin position="836"/>
        <end position="872"/>
    </location>
</feature>
<evidence type="ECO:0000256" key="2">
    <source>
        <dbReference type="SAM" id="MobiDB-lite"/>
    </source>
</evidence>
<keyword evidence="1" id="KW-0597">Phosphoprotein</keyword>